<dbReference type="Gene3D" id="1.25.40.20">
    <property type="entry name" value="Ankyrin repeat-containing domain"/>
    <property type="match status" value="4"/>
</dbReference>
<name>A0AAV9WE86_9PEZI</name>
<sequence>MDLYLRQSLEKILARRNIGQQQKSSFASPENTAKVISGIKQKANGMFTYAAMVIASLGQPSSLTLSQKLKKLPDGMDALYRGRLESMGAEEKKLILLALKWVVWATEKINAVVIAEHFKNIYDSEPTGYGPDDEIEVELPTFDNSEKPGKTWTVEDSLKDPEIAETIYHLKVVGRDFFRIDGETYAIDVVHKSVRDWVENEAAKAGNREAMLKSIAPSFLFDTNGGVKVSLQLPPTFSNSATGTLAFQSKREIYLDFAIYQLHVLSNPAFQKRYMPYRDPLAVSPDVQNSGSDVTGEGTSQLNSPAANKVPEELNEEPSDSRDTPISPSIKSEARGRDRRSLTLSFLKGKREYRYEAHTLLQVLGIIGDPNIWPIEDRKGEKWDRFWVKLAEFAQPKNYKPWHIQYNQFRLNRSELDAYKPTLYQGILHIAAKSGYLMIVEYLLRNKLASVDEEDGNGSTALAVSDFNPQVWGILLEHGADTSKVDPVSDETLWQKAWIKLVAHCDSGDNELVKSIEGCCNLLIPKEADINRPCGLALANCAALHAAAVAGSWLLFDALMRHPNIDVQCKDLDENTALHHVFSWVEPEPEETRNKMIAALINAGVDPNSENKFSASPLPFAISCQMEVAVRLLLEGGADPEDESVGGFSALHWAASRKMSKGENTDHEKALRIFKTILSNDTAIERETPDGSTPLEMAFQTWNWEFVKVIMSEYQKIYGKELKYLMRRDSYNRNVLHHCTFNLRWGLDIAKEVILLLSKEEVGNLLADRSTFLGRSLRNVPDISSKQRDSGGTPLLDAFQEGRADLAALYLRFGADITMKSTANRNCFEEAVIGWYRAKTQIFGVGEEKGLETPQEKIKRYEACCHLILDSNMELVQSSSPAVLHYLVAKGALDLIKRVMECGIDYTYMDPEGWTVVEWAAAFKQQEALEIVNGIAKERDGSVKLDHRSDEPGLNPTRLVTERLQLLHKASDVKLSDDGLEFRTPAEPNVATEDTAEAVRNQRTSAQSLAFDKPVFPTGVCYFEVTYLEGEGKLMCLVGFSGEFFRLDRATGTSVEAGDQSFGLLGATGGVFANSIPLYPSPLKSPVAGGDLTFGKGDTVGCGFDTNQGLIFYTLNGEYAGVAFENVHGRLYGTVSLGMDCRGKVNLGREPFMFKEMNEYLASKET</sequence>
<dbReference type="InterPro" id="IPR044736">
    <property type="entry name" value="Gid1/RanBPM/SPLA_SPRY"/>
</dbReference>
<dbReference type="Pfam" id="PF00622">
    <property type="entry name" value="SPRY"/>
    <property type="match status" value="1"/>
</dbReference>
<evidence type="ECO:0000313" key="6">
    <source>
        <dbReference type="EMBL" id="KAK6506736.1"/>
    </source>
</evidence>
<dbReference type="InterPro" id="IPR043136">
    <property type="entry name" value="B30.2/SPRY_sf"/>
</dbReference>
<keyword evidence="7" id="KW-1185">Reference proteome</keyword>
<accession>A0AAV9WE86</accession>
<dbReference type="CDD" id="cd12885">
    <property type="entry name" value="SPRY_RanBP_like"/>
    <property type="match status" value="1"/>
</dbReference>
<proteinExistence type="predicted"/>
<gene>
    <name evidence="6" type="ORF">TWF481_005195</name>
</gene>
<evidence type="ECO:0000256" key="1">
    <source>
        <dbReference type="ARBA" id="ARBA00022737"/>
    </source>
</evidence>
<dbReference type="InterPro" id="IPR002110">
    <property type="entry name" value="Ankyrin_rpt"/>
</dbReference>
<dbReference type="SUPFAM" id="SSF48403">
    <property type="entry name" value="Ankyrin repeat"/>
    <property type="match status" value="2"/>
</dbReference>
<organism evidence="6 7">
    <name type="scientific">Arthrobotrys musiformis</name>
    <dbReference type="NCBI Taxonomy" id="47236"/>
    <lineage>
        <taxon>Eukaryota</taxon>
        <taxon>Fungi</taxon>
        <taxon>Dikarya</taxon>
        <taxon>Ascomycota</taxon>
        <taxon>Pezizomycotina</taxon>
        <taxon>Orbiliomycetes</taxon>
        <taxon>Orbiliales</taxon>
        <taxon>Orbiliaceae</taxon>
        <taxon>Arthrobotrys</taxon>
    </lineage>
</organism>
<feature type="domain" description="B30.2/SPRY" evidence="5">
    <location>
        <begin position="942"/>
        <end position="1152"/>
    </location>
</feature>
<dbReference type="Gene3D" id="2.60.120.920">
    <property type="match status" value="1"/>
</dbReference>
<evidence type="ECO:0000256" key="3">
    <source>
        <dbReference type="PROSITE-ProRule" id="PRU00023"/>
    </source>
</evidence>
<protein>
    <recommendedName>
        <fullName evidence="5">B30.2/SPRY domain-containing protein</fullName>
    </recommendedName>
</protein>
<dbReference type="Proteomes" id="UP001370758">
    <property type="component" value="Unassembled WGS sequence"/>
</dbReference>
<keyword evidence="1" id="KW-0677">Repeat</keyword>
<evidence type="ECO:0000256" key="2">
    <source>
        <dbReference type="ARBA" id="ARBA00023043"/>
    </source>
</evidence>
<dbReference type="SUPFAM" id="SSF49899">
    <property type="entry name" value="Concanavalin A-like lectins/glucanases"/>
    <property type="match status" value="1"/>
</dbReference>
<reference evidence="6 7" key="1">
    <citation type="submission" date="2023-08" db="EMBL/GenBank/DDBJ databases">
        <authorList>
            <person name="Palmer J.M."/>
        </authorList>
    </citation>
    <scope>NUCLEOTIDE SEQUENCE [LARGE SCALE GENOMIC DNA]</scope>
    <source>
        <strain evidence="6 7">TWF481</strain>
    </source>
</reference>
<dbReference type="InterPro" id="IPR001870">
    <property type="entry name" value="B30.2/SPRY"/>
</dbReference>
<dbReference type="PROSITE" id="PS50297">
    <property type="entry name" value="ANK_REP_REGION"/>
    <property type="match status" value="1"/>
</dbReference>
<dbReference type="PROSITE" id="PS50088">
    <property type="entry name" value="ANK_REPEAT"/>
    <property type="match status" value="1"/>
</dbReference>
<dbReference type="InterPro" id="IPR036770">
    <property type="entry name" value="Ankyrin_rpt-contain_sf"/>
</dbReference>
<comment type="caution">
    <text evidence="6">The sequence shown here is derived from an EMBL/GenBank/DDBJ whole genome shotgun (WGS) entry which is preliminary data.</text>
</comment>
<feature type="region of interest" description="Disordered" evidence="4">
    <location>
        <begin position="285"/>
        <end position="335"/>
    </location>
</feature>
<dbReference type="SMART" id="SM00248">
    <property type="entry name" value="ANK"/>
    <property type="match status" value="9"/>
</dbReference>
<dbReference type="PANTHER" id="PTHR24198:SF165">
    <property type="entry name" value="ANKYRIN REPEAT-CONTAINING PROTEIN-RELATED"/>
    <property type="match status" value="1"/>
</dbReference>
<dbReference type="AlphaFoldDB" id="A0AAV9WE86"/>
<dbReference type="Pfam" id="PF00023">
    <property type="entry name" value="Ank"/>
    <property type="match status" value="1"/>
</dbReference>
<dbReference type="PANTHER" id="PTHR24198">
    <property type="entry name" value="ANKYRIN REPEAT AND PROTEIN KINASE DOMAIN-CONTAINING PROTEIN"/>
    <property type="match status" value="1"/>
</dbReference>
<dbReference type="EMBL" id="JAVHJL010000003">
    <property type="protein sequence ID" value="KAK6506736.1"/>
    <property type="molecule type" value="Genomic_DNA"/>
</dbReference>
<feature type="repeat" description="ANK" evidence="3">
    <location>
        <begin position="790"/>
        <end position="822"/>
    </location>
</feature>
<feature type="compositionally biased region" description="Polar residues" evidence="4">
    <location>
        <begin position="286"/>
        <end position="306"/>
    </location>
</feature>
<dbReference type="PROSITE" id="PS50188">
    <property type="entry name" value="B302_SPRY"/>
    <property type="match status" value="1"/>
</dbReference>
<evidence type="ECO:0000259" key="5">
    <source>
        <dbReference type="PROSITE" id="PS50188"/>
    </source>
</evidence>
<dbReference type="InterPro" id="IPR003877">
    <property type="entry name" value="SPRY_dom"/>
</dbReference>
<evidence type="ECO:0000313" key="7">
    <source>
        <dbReference type="Proteomes" id="UP001370758"/>
    </source>
</evidence>
<dbReference type="SMART" id="SM00449">
    <property type="entry name" value="SPRY"/>
    <property type="match status" value="1"/>
</dbReference>
<evidence type="ECO:0000256" key="4">
    <source>
        <dbReference type="SAM" id="MobiDB-lite"/>
    </source>
</evidence>
<keyword evidence="2 3" id="KW-0040">ANK repeat</keyword>
<dbReference type="InterPro" id="IPR013320">
    <property type="entry name" value="ConA-like_dom_sf"/>
</dbReference>